<protein>
    <submittedName>
        <fullName evidence="6">Ketosynthase chain-length factor</fullName>
    </submittedName>
</protein>
<keyword evidence="2 4" id="KW-0808">Transferase</keyword>
<gene>
    <name evidence="6" type="ORF">JOL79_03965</name>
</gene>
<organism evidence="6 7">
    <name type="scientific">Microbispora oryzae</name>
    <dbReference type="NCBI Taxonomy" id="2806554"/>
    <lineage>
        <taxon>Bacteria</taxon>
        <taxon>Bacillati</taxon>
        <taxon>Actinomycetota</taxon>
        <taxon>Actinomycetes</taxon>
        <taxon>Streptosporangiales</taxon>
        <taxon>Streptosporangiaceae</taxon>
        <taxon>Microbispora</taxon>
    </lineage>
</organism>
<evidence type="ECO:0000313" key="6">
    <source>
        <dbReference type="EMBL" id="MBP2702957.1"/>
    </source>
</evidence>
<reference evidence="6" key="1">
    <citation type="submission" date="2021-02" db="EMBL/GenBank/DDBJ databases">
        <title>Draft genome sequence of Microbispora sp. RL4-1S isolated from rice leaves in Thailand.</title>
        <authorList>
            <person name="Muangham S."/>
            <person name="Duangmal K."/>
        </authorList>
    </citation>
    <scope>NUCLEOTIDE SEQUENCE</scope>
    <source>
        <strain evidence="6">RL4-1S</strain>
    </source>
</reference>
<dbReference type="InterPro" id="IPR000794">
    <property type="entry name" value="Beta-ketoacyl_synthase"/>
</dbReference>
<dbReference type="InterPro" id="IPR016039">
    <property type="entry name" value="Thiolase-like"/>
</dbReference>
<dbReference type="Pfam" id="PF02801">
    <property type="entry name" value="Ketoacyl-synt_C"/>
    <property type="match status" value="1"/>
</dbReference>
<evidence type="ECO:0000313" key="7">
    <source>
        <dbReference type="Proteomes" id="UP000674234"/>
    </source>
</evidence>
<dbReference type="SUPFAM" id="SSF53901">
    <property type="entry name" value="Thiolase-like"/>
    <property type="match status" value="2"/>
</dbReference>
<sequence length="400" mass="40693">MGDVVVTGIGVVSPIGLSAEDYWAAAMSGRSGIRPIRRFATAGLPARLAGEVEGFAPRDHLPARLLPQTDLMTQYALYAADRALAEAGPPPGSPLDAGVVTAAASGGFGFGQRELQHLWGEGPGHVSAFMSFAWFYAVNTGQISIRHDLRGPVGVMVTEQAGGLDAIAHARRKVAGGARMMVTGGMDASLCPYGMAAQLRSGRLSRGTDPATAYLPFDRRAQGHVPGEGGALLTLEDGEAARARGARVYGRIAGHGAAFDPPAGSGRPSTLVRAVEAALADAGAEPADVAVVFADAAADPGLDEAEAEALTAVFGPRGVPVTAPKTLTGRLYSGAAPLDVVAALFALDVGVAPVTANVADVDPESPLDLVLGRPRPVTGNAALVVARGAGGFNSAMVVRR</sequence>
<dbReference type="PANTHER" id="PTHR11712:SF322">
    <property type="entry name" value="POLYKETIDE BETA-KETOACYL SYNTHASE 2-RELATED"/>
    <property type="match status" value="1"/>
</dbReference>
<dbReference type="PANTHER" id="PTHR11712">
    <property type="entry name" value="POLYKETIDE SYNTHASE-RELATED"/>
    <property type="match status" value="1"/>
</dbReference>
<comment type="similarity">
    <text evidence="1 4">Belongs to the thiolase-like superfamily. Beta-ketoacyl-ACP synthases family.</text>
</comment>
<keyword evidence="7" id="KW-1185">Reference proteome</keyword>
<dbReference type="PROSITE" id="PS52004">
    <property type="entry name" value="KS3_2"/>
    <property type="match status" value="1"/>
</dbReference>
<dbReference type="InterPro" id="IPR020841">
    <property type="entry name" value="PKS_Beta-ketoAc_synthase_dom"/>
</dbReference>
<dbReference type="InterPro" id="IPR014031">
    <property type="entry name" value="Ketoacyl_synth_C"/>
</dbReference>
<comment type="caution">
    <text evidence="6">The sequence shown here is derived from an EMBL/GenBank/DDBJ whole genome shotgun (WGS) entry which is preliminary data.</text>
</comment>
<name>A0A941AHP7_9ACTN</name>
<dbReference type="AlphaFoldDB" id="A0A941AHP7"/>
<evidence type="ECO:0000256" key="4">
    <source>
        <dbReference type="RuleBase" id="RU003694"/>
    </source>
</evidence>
<proteinExistence type="inferred from homology"/>
<dbReference type="CDD" id="cd00832">
    <property type="entry name" value="CLF"/>
    <property type="match status" value="1"/>
</dbReference>
<keyword evidence="3" id="KW-0012">Acyltransferase</keyword>
<dbReference type="Proteomes" id="UP000674234">
    <property type="component" value="Unassembled WGS sequence"/>
</dbReference>
<dbReference type="Pfam" id="PF00109">
    <property type="entry name" value="ketoacyl-synt"/>
    <property type="match status" value="1"/>
</dbReference>
<dbReference type="Gene3D" id="3.40.47.10">
    <property type="match status" value="2"/>
</dbReference>
<dbReference type="RefSeq" id="WP_210154278.1">
    <property type="nucleotide sequence ID" value="NZ_JAFCNB010000002.1"/>
</dbReference>
<evidence type="ECO:0000256" key="3">
    <source>
        <dbReference type="ARBA" id="ARBA00023315"/>
    </source>
</evidence>
<feature type="domain" description="Ketosynthase family 3 (KS3)" evidence="5">
    <location>
        <begin position="1"/>
        <end position="400"/>
    </location>
</feature>
<dbReference type="GO" id="GO:0004315">
    <property type="term" value="F:3-oxoacyl-[acyl-carrier-protein] synthase activity"/>
    <property type="evidence" value="ECO:0007669"/>
    <property type="project" value="TreeGrafter"/>
</dbReference>
<evidence type="ECO:0000259" key="5">
    <source>
        <dbReference type="PROSITE" id="PS52004"/>
    </source>
</evidence>
<dbReference type="GO" id="GO:0006633">
    <property type="term" value="P:fatty acid biosynthetic process"/>
    <property type="evidence" value="ECO:0007669"/>
    <property type="project" value="TreeGrafter"/>
</dbReference>
<evidence type="ECO:0000256" key="2">
    <source>
        <dbReference type="ARBA" id="ARBA00022679"/>
    </source>
</evidence>
<dbReference type="InterPro" id="IPR014030">
    <property type="entry name" value="Ketoacyl_synth_N"/>
</dbReference>
<evidence type="ECO:0000256" key="1">
    <source>
        <dbReference type="ARBA" id="ARBA00008467"/>
    </source>
</evidence>
<dbReference type="EMBL" id="JAFCNB010000002">
    <property type="protein sequence ID" value="MBP2702957.1"/>
    <property type="molecule type" value="Genomic_DNA"/>
</dbReference>
<accession>A0A941AHP7</accession>